<name>A0A4D6KES8_9EURY</name>
<dbReference type="Pfam" id="PF03061">
    <property type="entry name" value="4HBT"/>
    <property type="match status" value="1"/>
</dbReference>
<sequence length="154" mass="16240">MEIGAMFERIPFAAELGIEFDEVADGHAEGRLPLREEHSSNPGRQIAHGGVTFSLADTVGGAAVVSKSESVSPTIDMRIDYLAPATADLRAVADVVRAGESVTAVDIEVYDADDHHVASARGVYKTGGQGEETPWTDGTDVEPASDGAEQRSEE</sequence>
<feature type="domain" description="Thioesterase" evidence="3">
    <location>
        <begin position="46"/>
        <end position="116"/>
    </location>
</feature>
<dbReference type="OMA" id="RMGTIDM"/>
<dbReference type="SUPFAM" id="SSF54637">
    <property type="entry name" value="Thioesterase/thiol ester dehydrase-isomerase"/>
    <property type="match status" value="1"/>
</dbReference>
<evidence type="ECO:0000313" key="5">
    <source>
        <dbReference type="Proteomes" id="UP000297053"/>
    </source>
</evidence>
<reference evidence="4 5" key="2">
    <citation type="submission" date="2019-04" db="EMBL/GenBank/DDBJ databases">
        <authorList>
            <person name="Yang S."/>
            <person name="Wei W."/>
        </authorList>
    </citation>
    <scope>NUCLEOTIDE SEQUENCE [LARGE SCALE GENOMIC DNA]</scope>
    <source>
        <strain evidence="5">ZP60</strain>
    </source>
</reference>
<dbReference type="CDD" id="cd03443">
    <property type="entry name" value="PaaI_thioesterase"/>
    <property type="match status" value="1"/>
</dbReference>
<dbReference type="Proteomes" id="UP000297053">
    <property type="component" value="Chromosome"/>
</dbReference>
<dbReference type="InterPro" id="IPR006683">
    <property type="entry name" value="Thioestr_dom"/>
</dbReference>
<feature type="region of interest" description="Disordered" evidence="2">
    <location>
        <begin position="122"/>
        <end position="154"/>
    </location>
</feature>
<dbReference type="InterPro" id="IPR003736">
    <property type="entry name" value="PAAI_dom"/>
</dbReference>
<keyword evidence="1" id="KW-0378">Hydrolase</keyword>
<organism evidence="4 5">
    <name type="scientific">Halomicrobium mukohataei</name>
    <dbReference type="NCBI Taxonomy" id="57705"/>
    <lineage>
        <taxon>Archaea</taxon>
        <taxon>Methanobacteriati</taxon>
        <taxon>Methanobacteriota</taxon>
        <taxon>Stenosarchaea group</taxon>
        <taxon>Halobacteria</taxon>
        <taxon>Halobacteriales</taxon>
        <taxon>Haloarculaceae</taxon>
        <taxon>Halomicrobium</taxon>
    </lineage>
</organism>
<evidence type="ECO:0000259" key="3">
    <source>
        <dbReference type="Pfam" id="PF03061"/>
    </source>
</evidence>
<dbReference type="PANTHER" id="PTHR42856:SF1">
    <property type="entry name" value="ACYL-COENZYME A THIOESTERASE PAAI"/>
    <property type="match status" value="1"/>
</dbReference>
<dbReference type="GO" id="GO:0016289">
    <property type="term" value="F:acyl-CoA hydrolase activity"/>
    <property type="evidence" value="ECO:0007669"/>
    <property type="project" value="TreeGrafter"/>
</dbReference>
<dbReference type="KEGG" id="halz:E5139_06865"/>
<evidence type="ECO:0000256" key="2">
    <source>
        <dbReference type="SAM" id="MobiDB-lite"/>
    </source>
</evidence>
<protein>
    <submittedName>
        <fullName evidence="4">PaaI family thioesterase</fullName>
    </submittedName>
</protein>
<evidence type="ECO:0000256" key="1">
    <source>
        <dbReference type="ARBA" id="ARBA00022801"/>
    </source>
</evidence>
<proteinExistence type="predicted"/>
<accession>A0A4D6KES8</accession>
<dbReference type="PANTHER" id="PTHR42856">
    <property type="entry name" value="ACYL-COENZYME A THIOESTERASE PAAI"/>
    <property type="match status" value="1"/>
</dbReference>
<dbReference type="GeneID" id="42178643"/>
<dbReference type="NCBIfam" id="TIGR00369">
    <property type="entry name" value="unchar_dom_1"/>
    <property type="match status" value="1"/>
</dbReference>
<dbReference type="Gene3D" id="3.10.129.10">
    <property type="entry name" value="Hotdog Thioesterase"/>
    <property type="match status" value="1"/>
</dbReference>
<gene>
    <name evidence="4" type="ORF">E5139_06865</name>
</gene>
<dbReference type="InterPro" id="IPR029069">
    <property type="entry name" value="HotDog_dom_sf"/>
</dbReference>
<dbReference type="EMBL" id="CP039375">
    <property type="protein sequence ID" value="QCD65369.1"/>
    <property type="molecule type" value="Genomic_DNA"/>
</dbReference>
<evidence type="ECO:0000313" key="4">
    <source>
        <dbReference type="EMBL" id="QCD65369.1"/>
    </source>
</evidence>
<dbReference type="InterPro" id="IPR052723">
    <property type="entry name" value="Acyl-CoA_thioesterase_PaaI"/>
</dbReference>
<dbReference type="AlphaFoldDB" id="A0A4D6KES8"/>
<dbReference type="RefSeq" id="WP_015761716.1">
    <property type="nucleotide sequence ID" value="NZ_CP039375.1"/>
</dbReference>
<reference evidence="4 5" key="1">
    <citation type="submission" date="2019-04" db="EMBL/GenBank/DDBJ databases">
        <title>Complete genome sequence of Arthrobacter sp. ZXY-2 associated with effective atrazine degradation and salt adaptation.</title>
        <authorList>
            <person name="Zhao X."/>
        </authorList>
    </citation>
    <scope>NUCLEOTIDE SEQUENCE [LARGE SCALE GENOMIC DNA]</scope>
    <source>
        <strain evidence="5">ZP60</strain>
    </source>
</reference>